<evidence type="ECO:0000313" key="2">
    <source>
        <dbReference type="EnsemblMetazoa" id="AMAM003167-PA"/>
    </source>
</evidence>
<feature type="region of interest" description="Disordered" evidence="1">
    <location>
        <begin position="25"/>
        <end position="79"/>
    </location>
</feature>
<feature type="compositionally biased region" description="Low complexity" evidence="1">
    <location>
        <begin position="101"/>
        <end position="137"/>
    </location>
</feature>
<evidence type="ECO:0000313" key="3">
    <source>
        <dbReference type="Proteomes" id="UP000075901"/>
    </source>
</evidence>
<reference evidence="3" key="1">
    <citation type="submission" date="2013-09" db="EMBL/GenBank/DDBJ databases">
        <title>The Genome Sequence of Anopheles maculatus species B.</title>
        <authorList>
            <consortium name="The Broad Institute Genomics Platform"/>
            <person name="Neafsey D.E."/>
            <person name="Besansky N."/>
            <person name="Howell P."/>
            <person name="Walton C."/>
            <person name="Young S.K."/>
            <person name="Zeng Q."/>
            <person name="Gargeya S."/>
            <person name="Fitzgerald M."/>
            <person name="Haas B."/>
            <person name="Abouelleil A."/>
            <person name="Allen A.W."/>
            <person name="Alvarado L."/>
            <person name="Arachchi H.M."/>
            <person name="Berlin A.M."/>
            <person name="Chapman S.B."/>
            <person name="Gainer-Dewar J."/>
            <person name="Goldberg J."/>
            <person name="Griggs A."/>
            <person name="Gujja S."/>
            <person name="Hansen M."/>
            <person name="Howarth C."/>
            <person name="Imamovic A."/>
            <person name="Ireland A."/>
            <person name="Larimer J."/>
            <person name="McCowan C."/>
            <person name="Murphy C."/>
            <person name="Pearson M."/>
            <person name="Poon T.W."/>
            <person name="Priest M."/>
            <person name="Roberts A."/>
            <person name="Saif S."/>
            <person name="Shea T."/>
            <person name="Sisk P."/>
            <person name="Sykes S."/>
            <person name="Wortman J."/>
            <person name="Nusbaum C."/>
            <person name="Birren B."/>
        </authorList>
    </citation>
    <scope>NUCLEOTIDE SEQUENCE [LARGE SCALE GENOMIC DNA]</scope>
    <source>
        <strain evidence="3">maculatus3</strain>
    </source>
</reference>
<feature type="compositionally biased region" description="Low complexity" evidence="1">
    <location>
        <begin position="25"/>
        <end position="40"/>
    </location>
</feature>
<reference evidence="2" key="2">
    <citation type="submission" date="2020-05" db="UniProtKB">
        <authorList>
            <consortium name="EnsemblMetazoa"/>
        </authorList>
    </citation>
    <scope>IDENTIFICATION</scope>
    <source>
        <strain evidence="2">maculatus3</strain>
    </source>
</reference>
<dbReference type="AlphaFoldDB" id="A0A182SAZ3"/>
<protein>
    <submittedName>
        <fullName evidence="2">Uncharacterized protein</fullName>
    </submittedName>
</protein>
<feature type="compositionally biased region" description="Polar residues" evidence="1">
    <location>
        <begin position="159"/>
        <end position="172"/>
    </location>
</feature>
<accession>A0A182SAZ3</accession>
<feature type="compositionally biased region" description="Low complexity" evidence="1">
    <location>
        <begin position="69"/>
        <end position="78"/>
    </location>
</feature>
<name>A0A182SAZ3_9DIPT</name>
<keyword evidence="3" id="KW-1185">Reference proteome</keyword>
<dbReference type="EnsemblMetazoa" id="AMAM003167-RA">
    <property type="protein sequence ID" value="AMAM003167-PA"/>
    <property type="gene ID" value="AMAM003167"/>
</dbReference>
<feature type="compositionally biased region" description="Polar residues" evidence="1">
    <location>
        <begin position="193"/>
        <end position="214"/>
    </location>
</feature>
<dbReference type="Proteomes" id="UP000075901">
    <property type="component" value="Unassembled WGS sequence"/>
</dbReference>
<evidence type="ECO:0000256" key="1">
    <source>
        <dbReference type="SAM" id="MobiDB-lite"/>
    </source>
</evidence>
<sequence>MKSNQKVSVSDKIKIWSSRNQIIKAAASNQQAAASTAPPAEDAETPGKGAGGGESTEPGVQLRSRDLPPNRNNNSPLNQCINELTSNLHSRRCVSELVAASSSTNTTTTTTNTNTPINDSGQQSTTGQQSTNTTNGSEPTANGATYDGPVESEPEVGRVTTNRTRSASQSEAQPLLASPSHFVTVIEVKESKSNNGGRTGGDNSSRSSETPAVS</sequence>
<proteinExistence type="predicted"/>
<dbReference type="VEuPathDB" id="VectorBase:AMAM003167"/>
<feature type="region of interest" description="Disordered" evidence="1">
    <location>
        <begin position="99"/>
        <end position="214"/>
    </location>
</feature>
<organism evidence="2 3">
    <name type="scientific">Anopheles maculatus</name>
    <dbReference type="NCBI Taxonomy" id="74869"/>
    <lineage>
        <taxon>Eukaryota</taxon>
        <taxon>Metazoa</taxon>
        <taxon>Ecdysozoa</taxon>
        <taxon>Arthropoda</taxon>
        <taxon>Hexapoda</taxon>
        <taxon>Insecta</taxon>
        <taxon>Pterygota</taxon>
        <taxon>Neoptera</taxon>
        <taxon>Endopterygota</taxon>
        <taxon>Diptera</taxon>
        <taxon>Nematocera</taxon>
        <taxon>Culicoidea</taxon>
        <taxon>Culicidae</taxon>
        <taxon>Anophelinae</taxon>
        <taxon>Anopheles</taxon>
        <taxon>Anopheles maculatus group</taxon>
    </lineage>
</organism>